<keyword evidence="7 12" id="KW-0520">NAD</keyword>
<dbReference type="Proteomes" id="UP000199409">
    <property type="component" value="Unassembled WGS sequence"/>
</dbReference>
<evidence type="ECO:0000256" key="13">
    <source>
        <dbReference type="PIRSR" id="PIRSR000350-4"/>
    </source>
</evidence>
<evidence type="ECO:0000256" key="11">
    <source>
        <dbReference type="PIRSR" id="PIRSR000350-2"/>
    </source>
</evidence>
<keyword evidence="9 14" id="KW-0676">Redox-active center</keyword>
<evidence type="ECO:0000256" key="5">
    <source>
        <dbReference type="ARBA" id="ARBA00022827"/>
    </source>
</evidence>
<evidence type="ECO:0000259" key="15">
    <source>
        <dbReference type="Pfam" id="PF02852"/>
    </source>
</evidence>
<evidence type="ECO:0000256" key="8">
    <source>
        <dbReference type="ARBA" id="ARBA00023157"/>
    </source>
</evidence>
<evidence type="ECO:0000256" key="14">
    <source>
        <dbReference type="RuleBase" id="RU003692"/>
    </source>
</evidence>
<dbReference type="OrthoDB" id="9786429at2"/>
<evidence type="ECO:0000259" key="16">
    <source>
        <dbReference type="Pfam" id="PF07992"/>
    </source>
</evidence>
<dbReference type="PIRSF" id="PIRSF000350">
    <property type="entry name" value="Mercury_reductase_MerA"/>
    <property type="match status" value="1"/>
</dbReference>
<evidence type="ECO:0000256" key="7">
    <source>
        <dbReference type="ARBA" id="ARBA00023027"/>
    </source>
</evidence>
<feature type="binding site" evidence="12">
    <location>
        <begin position="187"/>
        <end position="194"/>
    </location>
    <ligand>
        <name>NAD(+)</name>
        <dbReference type="ChEBI" id="CHEBI:57540"/>
    </ligand>
</feature>
<reference evidence="17 18" key="1">
    <citation type="submission" date="2016-10" db="EMBL/GenBank/DDBJ databases">
        <authorList>
            <person name="de Groot N.N."/>
        </authorList>
    </citation>
    <scope>NUCLEOTIDE SEQUENCE [LARGE SCALE GENOMIC DNA]</scope>
    <source>
        <strain evidence="17 18">DSM 7343</strain>
    </source>
</reference>
<keyword evidence="6 14" id="KW-0560">Oxidoreductase</keyword>
<dbReference type="InterPro" id="IPR004099">
    <property type="entry name" value="Pyr_nucl-diS_OxRdtase_dimer"/>
</dbReference>
<dbReference type="PROSITE" id="PS00076">
    <property type="entry name" value="PYRIDINE_REDOX_1"/>
    <property type="match status" value="1"/>
</dbReference>
<feature type="binding site" evidence="12">
    <location>
        <position position="278"/>
    </location>
    <ligand>
        <name>NAD(+)</name>
        <dbReference type="ChEBI" id="CHEBI:57540"/>
    </ligand>
</feature>
<dbReference type="InterPro" id="IPR001100">
    <property type="entry name" value="Pyr_nuc-diS_OxRdtase"/>
</dbReference>
<dbReference type="InterPro" id="IPR016156">
    <property type="entry name" value="FAD/NAD-linked_Rdtase_dimer_sf"/>
</dbReference>
<dbReference type="PANTHER" id="PTHR22912:SF160">
    <property type="entry name" value="DIHYDROLIPOYL DEHYDROGENASE"/>
    <property type="match status" value="1"/>
</dbReference>
<dbReference type="Pfam" id="PF02852">
    <property type="entry name" value="Pyr_redox_dim"/>
    <property type="match status" value="1"/>
</dbReference>
<feature type="binding site" evidence="12">
    <location>
        <begin position="150"/>
        <end position="152"/>
    </location>
    <ligand>
        <name>FAD</name>
        <dbReference type="ChEBI" id="CHEBI:57692"/>
    </ligand>
</feature>
<feature type="binding site" evidence="12">
    <location>
        <position position="319"/>
    </location>
    <ligand>
        <name>FAD</name>
        <dbReference type="ChEBI" id="CHEBI:57692"/>
    </ligand>
</feature>
<comment type="cofactor">
    <cofactor evidence="12 14">
        <name>FAD</name>
        <dbReference type="ChEBI" id="CHEBI:57692"/>
    </cofactor>
    <text evidence="12 14">Binds 1 FAD per subunit.</text>
</comment>
<dbReference type="EC" id="1.8.1.4" evidence="2 14"/>
<dbReference type="RefSeq" id="WP_092344262.1">
    <property type="nucleotide sequence ID" value="NZ_FNQN01000001.1"/>
</dbReference>
<feature type="binding site" evidence="12">
    <location>
        <begin position="325"/>
        <end position="328"/>
    </location>
    <ligand>
        <name>FAD</name>
        <dbReference type="ChEBI" id="CHEBI:57692"/>
    </ligand>
</feature>
<dbReference type="SUPFAM" id="SSF51905">
    <property type="entry name" value="FAD/NAD(P)-binding domain"/>
    <property type="match status" value="1"/>
</dbReference>
<gene>
    <name evidence="17" type="ORF">SAMN05660420_00410</name>
</gene>
<feature type="domain" description="FAD/NAD(P)-binding" evidence="16">
    <location>
        <begin position="12"/>
        <end position="334"/>
    </location>
</feature>
<organism evidence="17 18">
    <name type="scientific">Desulfuromusa kysingii</name>
    <dbReference type="NCBI Taxonomy" id="37625"/>
    <lineage>
        <taxon>Bacteria</taxon>
        <taxon>Pseudomonadati</taxon>
        <taxon>Thermodesulfobacteriota</taxon>
        <taxon>Desulfuromonadia</taxon>
        <taxon>Desulfuromonadales</taxon>
        <taxon>Geopsychrobacteraceae</taxon>
        <taxon>Desulfuromusa</taxon>
    </lineage>
</organism>
<dbReference type="GO" id="GO:0004148">
    <property type="term" value="F:dihydrolipoyl dehydrogenase (NADH) activity"/>
    <property type="evidence" value="ECO:0007669"/>
    <property type="project" value="UniProtKB-EC"/>
</dbReference>
<dbReference type="InterPro" id="IPR050151">
    <property type="entry name" value="Class-I_Pyr_Nuc-Dis_Oxidored"/>
</dbReference>
<evidence type="ECO:0000256" key="4">
    <source>
        <dbReference type="ARBA" id="ARBA00022630"/>
    </source>
</evidence>
<protein>
    <recommendedName>
        <fullName evidence="3 14">Dihydrolipoyl dehydrogenase</fullName>
        <ecNumber evidence="2 14">1.8.1.4</ecNumber>
    </recommendedName>
</protein>
<comment type="catalytic activity">
    <reaction evidence="10 14">
        <text>N(6)-[(R)-dihydrolipoyl]-L-lysyl-[protein] + NAD(+) = N(6)-[(R)-lipoyl]-L-lysyl-[protein] + NADH + H(+)</text>
        <dbReference type="Rhea" id="RHEA:15045"/>
        <dbReference type="Rhea" id="RHEA-COMP:10474"/>
        <dbReference type="Rhea" id="RHEA-COMP:10475"/>
        <dbReference type="ChEBI" id="CHEBI:15378"/>
        <dbReference type="ChEBI" id="CHEBI:57540"/>
        <dbReference type="ChEBI" id="CHEBI:57945"/>
        <dbReference type="ChEBI" id="CHEBI:83099"/>
        <dbReference type="ChEBI" id="CHEBI:83100"/>
        <dbReference type="EC" id="1.8.1.4"/>
    </reaction>
</comment>
<dbReference type="STRING" id="37625.SAMN05660420_00410"/>
<evidence type="ECO:0000256" key="6">
    <source>
        <dbReference type="ARBA" id="ARBA00023002"/>
    </source>
</evidence>
<feature type="disulfide bond" description="Redox-active" evidence="13">
    <location>
        <begin position="49"/>
        <end position="54"/>
    </location>
</feature>
<keyword evidence="5 12" id="KW-0274">FAD</keyword>
<feature type="active site" description="Proton acceptor" evidence="11">
    <location>
        <position position="451"/>
    </location>
</feature>
<dbReference type="EMBL" id="FNQN01000001">
    <property type="protein sequence ID" value="SDZ80720.1"/>
    <property type="molecule type" value="Genomic_DNA"/>
</dbReference>
<evidence type="ECO:0000313" key="18">
    <source>
        <dbReference type="Proteomes" id="UP000199409"/>
    </source>
</evidence>
<dbReference type="SUPFAM" id="SSF55424">
    <property type="entry name" value="FAD/NAD-linked reductases, dimerisation (C-terminal) domain"/>
    <property type="match status" value="1"/>
</dbReference>
<evidence type="ECO:0000256" key="1">
    <source>
        <dbReference type="ARBA" id="ARBA00007532"/>
    </source>
</evidence>
<comment type="miscellaneous">
    <text evidence="14">The active site is a redox-active disulfide bond.</text>
</comment>
<evidence type="ECO:0000256" key="9">
    <source>
        <dbReference type="ARBA" id="ARBA00023284"/>
    </source>
</evidence>
<evidence type="ECO:0000256" key="12">
    <source>
        <dbReference type="PIRSR" id="PIRSR000350-3"/>
    </source>
</evidence>
<feature type="binding site" evidence="12">
    <location>
        <position position="58"/>
    </location>
    <ligand>
        <name>FAD</name>
        <dbReference type="ChEBI" id="CHEBI:57692"/>
    </ligand>
</feature>
<evidence type="ECO:0000313" key="17">
    <source>
        <dbReference type="EMBL" id="SDZ80720.1"/>
    </source>
</evidence>
<accession>A0A1H3W178</accession>
<dbReference type="Gene3D" id="3.50.50.60">
    <property type="entry name" value="FAD/NAD(P)-binding domain"/>
    <property type="match status" value="2"/>
</dbReference>
<name>A0A1H3W178_9BACT</name>
<dbReference type="PRINTS" id="PR00411">
    <property type="entry name" value="PNDRDTASEI"/>
</dbReference>
<keyword evidence="4 14" id="KW-0285">Flavoprotein</keyword>
<keyword evidence="8" id="KW-1015">Disulfide bond</keyword>
<sequence length="468" mass="50025">MNQAEKKIDRTQLVVIGAGPGGYAAAFKAVELGLSVTLIDPEINPGGVCLHRGCIPSKALLHVAKLVSEAEESEAIGVRFVKPTIDVAQVRDWKNGVVETLTGGLGNKVKKLKITYLRGTAQFKDSHTLNLSLVDGVTRELAFDQAILATGSRPIMLPNIAADSQRIIDSTGALDLVDVPESLLVIGGGYIGLELGSAYAAMGSKVSVVEMTNGLLPGCDRDLVSVLKRRLEKKFASILLNTKVVDLKEQKGSVQVTLEDKQGEQTSKRFKKVLIAIGRKPNTESLGLENTTIVKDKKNFIVVDGQQRTAEPHIFAIGDIAGEPMLAHKAYAEASVAAEAAVGRKAVFDPRAIPAVVFTDPEIAWCGLTESAAREQKIKIKTAKIPWRGNGRALTLGRDDGMTKLIVDPETDRLLGMAVAGPGAGELIAEGVVAMEMAAVSEDLRQSIHPHPTLSETVFDAAQMFFKP</sequence>
<dbReference type="InterPro" id="IPR036188">
    <property type="entry name" value="FAD/NAD-bd_sf"/>
</dbReference>
<dbReference type="FunFam" id="3.30.390.30:FF:000001">
    <property type="entry name" value="Dihydrolipoyl dehydrogenase"/>
    <property type="match status" value="1"/>
</dbReference>
<feature type="binding site" evidence="12">
    <location>
        <position position="210"/>
    </location>
    <ligand>
        <name>NAD(+)</name>
        <dbReference type="ChEBI" id="CHEBI:57540"/>
    </ligand>
</feature>
<evidence type="ECO:0000256" key="10">
    <source>
        <dbReference type="ARBA" id="ARBA00049187"/>
    </source>
</evidence>
<feature type="domain" description="Pyridine nucleotide-disulphide oxidoreductase dimerisation" evidence="15">
    <location>
        <begin position="353"/>
        <end position="460"/>
    </location>
</feature>
<proteinExistence type="inferred from homology"/>
<dbReference type="Gene3D" id="3.30.390.30">
    <property type="match status" value="1"/>
</dbReference>
<dbReference type="NCBIfam" id="TIGR01350">
    <property type="entry name" value="lipoamide_DH"/>
    <property type="match status" value="1"/>
</dbReference>
<dbReference type="GO" id="GO:0006103">
    <property type="term" value="P:2-oxoglutarate metabolic process"/>
    <property type="evidence" value="ECO:0007669"/>
    <property type="project" value="TreeGrafter"/>
</dbReference>
<dbReference type="InterPro" id="IPR012999">
    <property type="entry name" value="Pyr_OxRdtase_I_AS"/>
</dbReference>
<dbReference type="InterPro" id="IPR023753">
    <property type="entry name" value="FAD/NAD-binding_dom"/>
</dbReference>
<comment type="similarity">
    <text evidence="1 14">Belongs to the class-I pyridine nucleotide-disulfide oxidoreductase family.</text>
</comment>
<evidence type="ECO:0000256" key="3">
    <source>
        <dbReference type="ARBA" id="ARBA00016961"/>
    </source>
</evidence>
<dbReference type="Pfam" id="PF07992">
    <property type="entry name" value="Pyr_redox_2"/>
    <property type="match status" value="1"/>
</dbReference>
<evidence type="ECO:0000256" key="2">
    <source>
        <dbReference type="ARBA" id="ARBA00012608"/>
    </source>
</evidence>
<dbReference type="GO" id="GO:0050660">
    <property type="term" value="F:flavin adenine dinucleotide binding"/>
    <property type="evidence" value="ECO:0007669"/>
    <property type="project" value="InterPro"/>
</dbReference>
<dbReference type="PANTHER" id="PTHR22912">
    <property type="entry name" value="DISULFIDE OXIDOREDUCTASE"/>
    <property type="match status" value="1"/>
</dbReference>
<dbReference type="InterPro" id="IPR006258">
    <property type="entry name" value="Lipoamide_DH"/>
</dbReference>
<dbReference type="AlphaFoldDB" id="A0A1H3W178"/>
<keyword evidence="18" id="KW-1185">Reference proteome</keyword>
<keyword evidence="12" id="KW-0547">Nucleotide-binding</keyword>
<dbReference type="PRINTS" id="PR00368">
    <property type="entry name" value="FADPNR"/>
</dbReference>